<organism evidence="1 2">
    <name type="scientific">Rhabditophanes sp. KR3021</name>
    <dbReference type="NCBI Taxonomy" id="114890"/>
    <lineage>
        <taxon>Eukaryota</taxon>
        <taxon>Metazoa</taxon>
        <taxon>Ecdysozoa</taxon>
        <taxon>Nematoda</taxon>
        <taxon>Chromadorea</taxon>
        <taxon>Rhabditida</taxon>
        <taxon>Tylenchina</taxon>
        <taxon>Panagrolaimomorpha</taxon>
        <taxon>Strongyloidoidea</taxon>
        <taxon>Alloionematidae</taxon>
        <taxon>Rhabditophanes</taxon>
    </lineage>
</organism>
<name>A0AC35U6H6_9BILA</name>
<proteinExistence type="predicted"/>
<dbReference type="Proteomes" id="UP000095286">
    <property type="component" value="Unplaced"/>
</dbReference>
<accession>A0AC35U6H6</accession>
<reference evidence="2" key="1">
    <citation type="submission" date="2016-11" db="UniProtKB">
        <authorList>
            <consortium name="WormBaseParasite"/>
        </authorList>
    </citation>
    <scope>IDENTIFICATION</scope>
    <source>
        <strain evidence="2">KR3021</strain>
    </source>
</reference>
<evidence type="ECO:0000313" key="2">
    <source>
        <dbReference type="WBParaSite" id="RSKR_0000790800.1"/>
    </source>
</evidence>
<sequence length="463" mass="53043">MSAFEEGSRDSEDSQTSEDTVEKRRVSPFRPRAHSEVSSGESSRLIQATDLITCYKCGKNMPKDEFALALIRNHCKPFTPLLYADREKNEVDHNRIHAADVLHGCYYLTVHPISAFKNQKVSKKGDNSKKKSKKKNLPKDGQSSSNASCEKKKKAKSNESKKCCSGNAGTSGVKNEVKFHPNSKLPMITTMSNLEVMAFYTAAAMHDYDHPGKTNAFLVASDDYKAIMYNDRSVLENHHACEAWKLLCIEEHLFIDVLDENEFRRFRYLVLEYILATDLKMHFDLVALFKDKIHDIDFYCEKDRLQMMQMLIKTADISSPMKPRALHMEWTNRICEEFYEQGDLEKALEMPVTQFMDRNEPNVEELQASFIGHIVAPLAKIMDFACFLPILPGLQQSELIINLNHNDTIWKNRIEEKKKVAKIARGENPDLSSEDSDEEDDEDNEFEAPEYNNENSSGEIIEN</sequence>
<protein>
    <submittedName>
        <fullName evidence="2">Phosphodiesterase</fullName>
    </submittedName>
</protein>
<evidence type="ECO:0000313" key="1">
    <source>
        <dbReference type="Proteomes" id="UP000095286"/>
    </source>
</evidence>
<dbReference type="WBParaSite" id="RSKR_0000790800.1">
    <property type="protein sequence ID" value="RSKR_0000790800.1"/>
    <property type="gene ID" value="RSKR_0000790800"/>
</dbReference>